<evidence type="ECO:0000313" key="3">
    <source>
        <dbReference type="Proteomes" id="UP001357485"/>
    </source>
</evidence>
<reference evidence="2 3" key="1">
    <citation type="submission" date="2023-08" db="EMBL/GenBank/DDBJ databases">
        <title>Black Yeasts Isolated from many extreme environments.</title>
        <authorList>
            <person name="Coleine C."/>
            <person name="Stajich J.E."/>
            <person name="Selbmann L."/>
        </authorList>
    </citation>
    <scope>NUCLEOTIDE SEQUENCE [LARGE SCALE GENOMIC DNA]</scope>
    <source>
        <strain evidence="2 3">CCFEE 536</strain>
    </source>
</reference>
<evidence type="ECO:0000256" key="1">
    <source>
        <dbReference type="SAM" id="MobiDB-lite"/>
    </source>
</evidence>
<gene>
    <name evidence="2" type="ORF">LTR16_000059</name>
</gene>
<keyword evidence="3" id="KW-1185">Reference proteome</keyword>
<comment type="caution">
    <text evidence="2">The sequence shown here is derived from an EMBL/GenBank/DDBJ whole genome shotgun (WGS) entry which is preliminary data.</text>
</comment>
<name>A0ABR0M923_9PEZI</name>
<feature type="region of interest" description="Disordered" evidence="1">
    <location>
        <begin position="649"/>
        <end position="677"/>
    </location>
</feature>
<sequence>MDGAGALLSQVTQDVSLTHTLHGQYDAANGDVQTAQSWGELGSPIYNVDFDNLIDSFSQQQPETTGFSDQLMPGENLSYTDFLEQDTGNTALFQLPTGTASIDPRLLFQTVPQQPLYRLAEVGGYGLPTVQATSTASSHDTSGYCVPDTQIGESNVFMPSAPYYAPQPYQQDLLPLDFNQQFQDPAYPSLPLSNRPTATPYYDAAMYSGPSFAPPMVDSSAAYVVRAQQPVGALVDAFDTVTPAGGERAARQRTRGHLTTHYTVHKPFLDPRKPWVRPNYTTAGMNSRSGKIHEYDPEMVYKSLPSSAEAWSGSNHSFEYNADGELLEQTYSAEALNEFIHEHPISEGFSLKLWIQKTPADSARRYLNYTSSKCRFADCPIPTKTIRQGHFRVALDERWHTHKETTDPFHVAGYVHLYCLERFTDFVEIVRRCDIEVDTRELADEPYGRFAAALTKCPSASAAQKFIQACRVNRLEQVCPNYPRHDSVRKGAPKPYEFTLTFKLNSEKERARHWSSKKALLQRGEKDSRILQHLGDLEKFARASYESHQHQQEAVVTRQPERRPKRQREDPPPLSKDETAAQQPKRPRWTGRAIGPAKFLEHGPASPPPVGSYEQAVQSYRKQRYYGPADFFATQAAASEEFCCSSDKYHDPAPSGRVQSQEPQVQHPERHPTVSPIQPLEKAILPASTSPNELASPSAPKKAKHRHDPIITANLAPRASGTPDSALSPMNEDVLAAGPPEDIFAFADTLLSKDSGKLAETEDKGAAKGNADDDVRAVADVTADNSTDSLAFPFDAGPFGAPEAAVAEPDAAMEAYFAALNDDGDLDSLFNDSTSSSPVAAMAEADSAV</sequence>
<evidence type="ECO:0000313" key="2">
    <source>
        <dbReference type="EMBL" id="KAK5297042.1"/>
    </source>
</evidence>
<accession>A0ABR0M923</accession>
<feature type="compositionally biased region" description="Basic and acidic residues" evidence="1">
    <location>
        <begin position="559"/>
        <end position="579"/>
    </location>
</feature>
<feature type="region of interest" description="Disordered" evidence="1">
    <location>
        <begin position="827"/>
        <end position="849"/>
    </location>
</feature>
<dbReference type="EMBL" id="JAVRRA010000001">
    <property type="protein sequence ID" value="KAK5297042.1"/>
    <property type="molecule type" value="Genomic_DNA"/>
</dbReference>
<protein>
    <submittedName>
        <fullName evidence="2">Uncharacterized protein</fullName>
    </submittedName>
</protein>
<organism evidence="2 3">
    <name type="scientific">Cryomyces antarcticus</name>
    <dbReference type="NCBI Taxonomy" id="329879"/>
    <lineage>
        <taxon>Eukaryota</taxon>
        <taxon>Fungi</taxon>
        <taxon>Dikarya</taxon>
        <taxon>Ascomycota</taxon>
        <taxon>Pezizomycotina</taxon>
        <taxon>Dothideomycetes</taxon>
        <taxon>Dothideomycetes incertae sedis</taxon>
        <taxon>Cryomyces</taxon>
    </lineage>
</organism>
<dbReference type="Proteomes" id="UP001357485">
    <property type="component" value="Unassembled WGS sequence"/>
</dbReference>
<feature type="region of interest" description="Disordered" evidence="1">
    <location>
        <begin position="544"/>
        <end position="590"/>
    </location>
</feature>
<proteinExistence type="predicted"/>